<reference evidence="3 4" key="1">
    <citation type="submission" date="2018-06" db="EMBL/GenBank/DDBJ databases">
        <title>Complete Genomes of Monosporascus.</title>
        <authorList>
            <person name="Robinson A.J."/>
            <person name="Natvig D.O."/>
        </authorList>
    </citation>
    <scope>NUCLEOTIDE SEQUENCE [LARGE SCALE GENOMIC DNA]</scope>
    <source>
        <strain evidence="3 4">CBS 609.92</strain>
    </source>
</reference>
<evidence type="ECO:0000313" key="4">
    <source>
        <dbReference type="Proteomes" id="UP000294003"/>
    </source>
</evidence>
<feature type="compositionally biased region" description="Low complexity" evidence="1">
    <location>
        <begin position="10"/>
        <end position="23"/>
    </location>
</feature>
<feature type="compositionally biased region" description="Pro residues" evidence="1">
    <location>
        <begin position="85"/>
        <end position="95"/>
    </location>
</feature>
<comment type="caution">
    <text evidence="3">The sequence shown here is derived from an EMBL/GenBank/DDBJ whole genome shotgun (WGS) entry which is preliminary data.</text>
</comment>
<dbReference type="Pfam" id="PF06985">
    <property type="entry name" value="HET"/>
    <property type="match status" value="1"/>
</dbReference>
<dbReference type="PANTHER" id="PTHR24148">
    <property type="entry name" value="ANKYRIN REPEAT DOMAIN-CONTAINING PROTEIN 39 HOMOLOG-RELATED"/>
    <property type="match status" value="1"/>
</dbReference>
<sequence length="550" mass="60494">MDIWESLRKGSSSVSGGRGATSSVPPATQPTAEILSFEPGDVIYGPKTSSVTATEPCASPYHFAADANPTRLSTDARVVDHHPPATAPPAPPPVPVDSQAKPAATESTQQHPVLSTNSGSPGKKYDYLKLSCSNIRLLRLLPDEDDEGLIRCQLFDYPIQKTGERACLYEALSYFWGGLDKPYSISIDDKEERGHQVRSMAEIYCKANCVIVWLGEAEADGHDTLMAICAAGDESTKSSEGETSQEAVLALLNRPWFRRIWVLQEVAAARHVRIMCGSTEMDGYAFCLGLEAYPGLQNPIRPVAYLMKRSIFRPKYRSDPSGRISLGIRPLSELIEMYHTHEATERRDKVFALLGMSSDAPSAVEAAGLSPDYEIPWGNLFKQLVKFFLGRQVSLYTLPNRETAIIESKGCVLGKVSSVSGQRMPDPEHCKKVLLAACLAYRPLSLSELPFLAGLPPNVNPNTIVEKCGSFLIIIDGTVHVMHRSAKDYLEKGFQPAEVAQAHADIWRRSIDAMSGLKQNIYNLELGFRPKDMSPPDPDPLAPIRYCHTY</sequence>
<feature type="domain" description="Heterokaryon incompatibility" evidence="2">
    <location>
        <begin position="184"/>
        <end position="265"/>
    </location>
</feature>
<feature type="compositionally biased region" description="Polar residues" evidence="1">
    <location>
        <begin position="105"/>
        <end position="120"/>
    </location>
</feature>
<dbReference type="Proteomes" id="UP000294003">
    <property type="component" value="Unassembled WGS sequence"/>
</dbReference>
<dbReference type="PANTHER" id="PTHR24148:SF78">
    <property type="entry name" value="HETEROKARYON INCOMPATIBILITY DOMAIN-CONTAINING PROTEIN"/>
    <property type="match status" value="1"/>
</dbReference>
<protein>
    <recommendedName>
        <fullName evidence="2">Heterokaryon incompatibility domain-containing protein</fullName>
    </recommendedName>
</protein>
<evidence type="ECO:0000313" key="3">
    <source>
        <dbReference type="EMBL" id="RYO80284.1"/>
    </source>
</evidence>
<proteinExistence type="predicted"/>
<accession>A0ABY0H2I3</accession>
<name>A0ABY0H2I3_9PEZI</name>
<feature type="region of interest" description="Disordered" evidence="1">
    <location>
        <begin position="1"/>
        <end position="40"/>
    </location>
</feature>
<gene>
    <name evidence="3" type="ORF">DL762_007731</name>
</gene>
<evidence type="ECO:0000256" key="1">
    <source>
        <dbReference type="SAM" id="MobiDB-lite"/>
    </source>
</evidence>
<organism evidence="3 4">
    <name type="scientific">Monosporascus cannonballus</name>
    <dbReference type="NCBI Taxonomy" id="155416"/>
    <lineage>
        <taxon>Eukaryota</taxon>
        <taxon>Fungi</taxon>
        <taxon>Dikarya</taxon>
        <taxon>Ascomycota</taxon>
        <taxon>Pezizomycotina</taxon>
        <taxon>Sordariomycetes</taxon>
        <taxon>Xylariomycetidae</taxon>
        <taxon>Xylariales</taxon>
        <taxon>Xylariales incertae sedis</taxon>
        <taxon>Monosporascus</taxon>
    </lineage>
</organism>
<dbReference type="EMBL" id="QJNS01000295">
    <property type="protein sequence ID" value="RYO80284.1"/>
    <property type="molecule type" value="Genomic_DNA"/>
</dbReference>
<keyword evidence="4" id="KW-1185">Reference proteome</keyword>
<dbReference type="InterPro" id="IPR010730">
    <property type="entry name" value="HET"/>
</dbReference>
<dbReference type="InterPro" id="IPR052895">
    <property type="entry name" value="HetReg/Transcr_Mod"/>
</dbReference>
<feature type="region of interest" description="Disordered" evidence="1">
    <location>
        <begin position="79"/>
        <end position="120"/>
    </location>
</feature>
<evidence type="ECO:0000259" key="2">
    <source>
        <dbReference type="Pfam" id="PF06985"/>
    </source>
</evidence>